<keyword evidence="2" id="KW-1185">Reference proteome</keyword>
<accession>A0A835DUJ5</accession>
<gene>
    <name evidence="1" type="ORF">HHK36_001033</name>
</gene>
<comment type="caution">
    <text evidence="1">The sequence shown here is derived from an EMBL/GenBank/DDBJ whole genome shotgun (WGS) entry which is preliminary data.</text>
</comment>
<dbReference type="OrthoDB" id="6109at2759"/>
<name>A0A835DUJ5_TETSI</name>
<evidence type="ECO:0000313" key="2">
    <source>
        <dbReference type="Proteomes" id="UP000655225"/>
    </source>
</evidence>
<organism evidence="1 2">
    <name type="scientific">Tetracentron sinense</name>
    <name type="common">Spur-leaf</name>
    <dbReference type="NCBI Taxonomy" id="13715"/>
    <lineage>
        <taxon>Eukaryota</taxon>
        <taxon>Viridiplantae</taxon>
        <taxon>Streptophyta</taxon>
        <taxon>Embryophyta</taxon>
        <taxon>Tracheophyta</taxon>
        <taxon>Spermatophyta</taxon>
        <taxon>Magnoliopsida</taxon>
        <taxon>Trochodendrales</taxon>
        <taxon>Trochodendraceae</taxon>
        <taxon>Tetracentron</taxon>
    </lineage>
</organism>
<protein>
    <submittedName>
        <fullName evidence="1">Uncharacterized protein</fullName>
    </submittedName>
</protein>
<dbReference type="Proteomes" id="UP000655225">
    <property type="component" value="Unassembled WGS sequence"/>
</dbReference>
<proteinExistence type="predicted"/>
<dbReference type="EMBL" id="JABCRI010000001">
    <property type="protein sequence ID" value="KAF8413057.1"/>
    <property type="molecule type" value="Genomic_DNA"/>
</dbReference>
<dbReference type="AlphaFoldDB" id="A0A835DUJ5"/>
<sequence length="137" mass="15462">MKGLTLGFRRWMATPATAAQRRRATIEDSKEGSSSATVLLSKTLDYFSPSFILDKLILFSGHLACVIQIFYYAPKMPESWKGHKLLSRNRSSSASRSDKTDLLPIIWWPKSKTLPLVPLKAHRPGPDNIVDFELLCQ</sequence>
<evidence type="ECO:0000313" key="1">
    <source>
        <dbReference type="EMBL" id="KAF8413057.1"/>
    </source>
</evidence>
<reference evidence="1 2" key="1">
    <citation type="submission" date="2020-04" db="EMBL/GenBank/DDBJ databases">
        <title>Plant Genome Project.</title>
        <authorList>
            <person name="Zhang R.-G."/>
        </authorList>
    </citation>
    <scope>NUCLEOTIDE SEQUENCE [LARGE SCALE GENOMIC DNA]</scope>
    <source>
        <strain evidence="1">YNK0</strain>
        <tissue evidence="1">Leaf</tissue>
    </source>
</reference>